<dbReference type="EMBL" id="JAVDTF010000003">
    <property type="protein sequence ID" value="MDR6785183.1"/>
    <property type="molecule type" value="Genomic_DNA"/>
</dbReference>
<evidence type="ECO:0000313" key="1">
    <source>
        <dbReference type="EMBL" id="MDR6785183.1"/>
    </source>
</evidence>
<accession>A0ACC6L1C7</accession>
<proteinExistence type="predicted"/>
<gene>
    <name evidence="1" type="ORF">J2X78_003757</name>
</gene>
<comment type="caution">
    <text evidence="1">The sequence shown here is derived from an EMBL/GenBank/DDBJ whole genome shotgun (WGS) entry which is preliminary data.</text>
</comment>
<organism evidence="1 2">
    <name type="scientific">Pedobacter africanus</name>
    <dbReference type="NCBI Taxonomy" id="151894"/>
    <lineage>
        <taxon>Bacteria</taxon>
        <taxon>Pseudomonadati</taxon>
        <taxon>Bacteroidota</taxon>
        <taxon>Sphingobacteriia</taxon>
        <taxon>Sphingobacteriales</taxon>
        <taxon>Sphingobacteriaceae</taxon>
        <taxon>Pedobacter</taxon>
    </lineage>
</organism>
<evidence type="ECO:0000313" key="2">
    <source>
        <dbReference type="Proteomes" id="UP001246858"/>
    </source>
</evidence>
<reference evidence="1" key="1">
    <citation type="submission" date="2023-07" db="EMBL/GenBank/DDBJ databases">
        <title>Sorghum-associated microbial communities from plants grown in Nebraska, USA.</title>
        <authorList>
            <person name="Schachtman D."/>
        </authorList>
    </citation>
    <scope>NUCLEOTIDE SEQUENCE</scope>
    <source>
        <strain evidence="1">2697</strain>
    </source>
</reference>
<keyword evidence="2" id="KW-1185">Reference proteome</keyword>
<dbReference type="Proteomes" id="UP001246858">
    <property type="component" value="Unassembled WGS sequence"/>
</dbReference>
<protein>
    <submittedName>
        <fullName evidence="1">Uncharacterized protein</fullName>
    </submittedName>
</protein>
<name>A0ACC6L1C7_9SPHI</name>
<sequence>MSISLGIKAPLDYSVWVGSAAAFLLAAFPVETDQIKTN</sequence>